<feature type="compositionally biased region" description="Basic and acidic residues" evidence="1">
    <location>
        <begin position="8"/>
        <end position="25"/>
    </location>
</feature>
<dbReference type="RefSeq" id="XP_044550413.1">
    <property type="nucleotide sequence ID" value="XM_044692331.1"/>
</dbReference>
<feature type="region of interest" description="Disordered" evidence="1">
    <location>
        <begin position="155"/>
        <end position="212"/>
    </location>
</feature>
<comment type="caution">
    <text evidence="2">The sequence shown here is derived from an EMBL/GenBank/DDBJ whole genome shotgun (WGS) entry which is preliminary data.</text>
</comment>
<accession>A0AA88GV59</accession>
<dbReference type="AlphaFoldDB" id="A0AA88GV59"/>
<proteinExistence type="predicted"/>
<dbReference type="GeneID" id="68095322"/>
<protein>
    <submittedName>
        <fullName evidence="2">Uncharacterized protein</fullName>
    </submittedName>
</protein>
<feature type="compositionally biased region" description="Polar residues" evidence="1">
    <location>
        <begin position="70"/>
        <end position="87"/>
    </location>
</feature>
<dbReference type="Gene3D" id="1.20.120.20">
    <property type="entry name" value="Apolipoprotein"/>
    <property type="match status" value="1"/>
</dbReference>
<dbReference type="Gene3D" id="6.10.140.1430">
    <property type="match status" value="1"/>
</dbReference>
<evidence type="ECO:0000313" key="2">
    <source>
        <dbReference type="EMBL" id="KAG2386421.1"/>
    </source>
</evidence>
<reference evidence="2 3" key="1">
    <citation type="journal article" date="2018" name="BMC Genomics">
        <title>The genome of Naegleria lovaniensis, the basis for a comparative approach to unravel pathogenicity factors of the human pathogenic amoeba N. fowleri.</title>
        <authorList>
            <person name="Liechti N."/>
            <person name="Schurch N."/>
            <person name="Bruggmann R."/>
            <person name="Wittwer M."/>
        </authorList>
    </citation>
    <scope>NUCLEOTIDE SEQUENCE [LARGE SCALE GENOMIC DNA]</scope>
    <source>
        <strain evidence="2 3">ATCC 30569</strain>
    </source>
</reference>
<gene>
    <name evidence="2" type="ORF">C9374_002867</name>
</gene>
<feature type="region of interest" description="Disordered" evidence="1">
    <location>
        <begin position="1"/>
        <end position="128"/>
    </location>
</feature>
<name>A0AA88GV59_NAELO</name>
<sequence>MFSSSLVPHDEQVSGDVYDKGKKVNETSSSTSASQKDREQQFLKNNPTVQSVSTSDKSPSGIRKEKEQESSFFDNPNPIPNLNTTEKMANKTPIGSYVPGSYVAGSTEDSDMSDIPSPHMGKPIDRDPTQFFGFDNNIYGDDLYTAKDATAKALGTDKSFDTGSSEEWKGSPINKDQWSDTKEKVKDQFSDTKEQLKSQWSDTKEKVKDQFSDAKEQVKKNVSSSENWTSGYDDVAGSSSTADTLYNTAKNVKDQVKDVASDVKETIKDKASNLFSQDTKDAAYEAKENLKDTASNLFESGKDKFYETKGYTEAYLEEGEEKAKDTAESVKDTVKHIKDKVVNKVSEWKENIVGGNQPSKQ</sequence>
<evidence type="ECO:0000256" key="1">
    <source>
        <dbReference type="SAM" id="MobiDB-lite"/>
    </source>
</evidence>
<feature type="compositionally biased region" description="Polar residues" evidence="1">
    <location>
        <begin position="42"/>
        <end position="58"/>
    </location>
</feature>
<dbReference type="Proteomes" id="UP000816034">
    <property type="component" value="Unassembled WGS sequence"/>
</dbReference>
<evidence type="ECO:0000313" key="3">
    <source>
        <dbReference type="Proteomes" id="UP000816034"/>
    </source>
</evidence>
<organism evidence="2 3">
    <name type="scientific">Naegleria lovaniensis</name>
    <name type="common">Amoeba</name>
    <dbReference type="NCBI Taxonomy" id="51637"/>
    <lineage>
        <taxon>Eukaryota</taxon>
        <taxon>Discoba</taxon>
        <taxon>Heterolobosea</taxon>
        <taxon>Tetramitia</taxon>
        <taxon>Eutetramitia</taxon>
        <taxon>Vahlkampfiidae</taxon>
        <taxon>Naegleria</taxon>
    </lineage>
</organism>
<feature type="compositionally biased region" description="Basic and acidic residues" evidence="1">
    <location>
        <begin position="177"/>
        <end position="212"/>
    </location>
</feature>
<dbReference type="PANTHER" id="PTHR47372">
    <property type="entry name" value="DAUER UP-REGULATED-RELATED"/>
    <property type="match status" value="1"/>
</dbReference>
<dbReference type="EMBL" id="PYSW02000016">
    <property type="protein sequence ID" value="KAG2386421.1"/>
    <property type="molecule type" value="Genomic_DNA"/>
</dbReference>
<dbReference type="PANTHER" id="PTHR47372:SF11">
    <property type="entry name" value="RE19971P"/>
    <property type="match status" value="1"/>
</dbReference>
<keyword evidence="3" id="KW-1185">Reference proteome</keyword>